<organism evidence="1">
    <name type="scientific">marine sediment metagenome</name>
    <dbReference type="NCBI Taxonomy" id="412755"/>
    <lineage>
        <taxon>unclassified sequences</taxon>
        <taxon>metagenomes</taxon>
        <taxon>ecological metagenomes</taxon>
    </lineage>
</organism>
<dbReference type="InterPro" id="IPR023198">
    <property type="entry name" value="PGP-like_dom2"/>
</dbReference>
<dbReference type="EMBL" id="BARS01014009">
    <property type="protein sequence ID" value="GAF89062.1"/>
    <property type="molecule type" value="Genomic_DNA"/>
</dbReference>
<proteinExistence type="predicted"/>
<dbReference type="InterPro" id="IPR036412">
    <property type="entry name" value="HAD-like_sf"/>
</dbReference>
<comment type="caution">
    <text evidence="1">The sequence shown here is derived from an EMBL/GenBank/DDBJ whole genome shotgun (WGS) entry which is preliminary data.</text>
</comment>
<feature type="non-terminal residue" evidence="1">
    <location>
        <position position="68"/>
    </location>
</feature>
<accession>X0TLQ4</accession>
<dbReference type="Gene3D" id="1.10.150.240">
    <property type="entry name" value="Putative phosphatase, domain 2"/>
    <property type="match status" value="1"/>
</dbReference>
<protein>
    <recommendedName>
        <fullName evidence="2">Phosphonoacetaldehyde hydrolase</fullName>
    </recommendedName>
</protein>
<reference evidence="1" key="1">
    <citation type="journal article" date="2014" name="Front. Microbiol.">
        <title>High frequency of phylogenetically diverse reductive dehalogenase-homologous genes in deep subseafloor sedimentary metagenomes.</title>
        <authorList>
            <person name="Kawai M."/>
            <person name="Futagami T."/>
            <person name="Toyoda A."/>
            <person name="Takaki Y."/>
            <person name="Nishi S."/>
            <person name="Hori S."/>
            <person name="Arai W."/>
            <person name="Tsubouchi T."/>
            <person name="Morono Y."/>
            <person name="Uchiyama I."/>
            <person name="Ito T."/>
            <person name="Fujiyama A."/>
            <person name="Inagaki F."/>
            <person name="Takami H."/>
        </authorList>
    </citation>
    <scope>NUCLEOTIDE SEQUENCE</scope>
    <source>
        <strain evidence="1">Expedition CK06-06</strain>
    </source>
</reference>
<name>X0TLQ4_9ZZZZ</name>
<gene>
    <name evidence="1" type="ORF">S01H1_23931</name>
</gene>
<dbReference type="AlphaFoldDB" id="X0TLQ4"/>
<evidence type="ECO:0000313" key="1">
    <source>
        <dbReference type="EMBL" id="GAF89062.1"/>
    </source>
</evidence>
<dbReference type="SUPFAM" id="SSF56784">
    <property type="entry name" value="HAD-like"/>
    <property type="match status" value="1"/>
</dbReference>
<sequence length="68" mass="7391">MSQSAIRAVVFDWAGTMIDFGCRAPVVALREVFAEAGVEISKAEARMDMGKAKRDHVRALLAMPRIAA</sequence>
<evidence type="ECO:0008006" key="2">
    <source>
        <dbReference type="Google" id="ProtNLM"/>
    </source>
</evidence>